<dbReference type="Pfam" id="PF01381">
    <property type="entry name" value="HTH_3"/>
    <property type="match status" value="1"/>
</dbReference>
<name>A0A1Q8Q3E7_9BACI</name>
<dbReference type="PANTHER" id="PTHR33516">
    <property type="entry name" value="LEXA REPRESSOR"/>
    <property type="match status" value="1"/>
</dbReference>
<dbReference type="GO" id="GO:0003677">
    <property type="term" value="F:DNA binding"/>
    <property type="evidence" value="ECO:0007669"/>
    <property type="project" value="InterPro"/>
</dbReference>
<dbReference type="SUPFAM" id="SSF51306">
    <property type="entry name" value="LexA/Signal peptidase"/>
    <property type="match status" value="1"/>
</dbReference>
<dbReference type="InterPro" id="IPR039418">
    <property type="entry name" value="LexA-like"/>
</dbReference>
<dbReference type="InterPro" id="IPR010982">
    <property type="entry name" value="Lambda_DNA-bd_dom_sf"/>
</dbReference>
<dbReference type="Pfam" id="PF00717">
    <property type="entry name" value="Peptidase_S24"/>
    <property type="match status" value="1"/>
</dbReference>
<sequence length="216" mass="23852">MKGREVKRLVDSLEVAKRVKAIASRKGITGAELARRIGTDRSTINRYYKGTRKISINDVGRFAEALGVDVAELMFGDDSPSNLVRSTSKIVKIPILGKIACGDPIYAEENFDGYREEIAEFVPKGEIMFLEAQGDSMEPTIPNGAWVMIRRQPDVENGEIAAVLINGNEEATLKRIVKQDGLVVLMPDNPKHKPLVVNEQNPAYIIGKAVKFSQDL</sequence>
<evidence type="ECO:0000259" key="1">
    <source>
        <dbReference type="PROSITE" id="PS50943"/>
    </source>
</evidence>
<dbReference type="Gene3D" id="1.10.260.40">
    <property type="entry name" value="lambda repressor-like DNA-binding domains"/>
    <property type="match status" value="1"/>
</dbReference>
<organism evidence="2 3">
    <name type="scientific">Domibacillus antri</name>
    <dbReference type="NCBI Taxonomy" id="1714264"/>
    <lineage>
        <taxon>Bacteria</taxon>
        <taxon>Bacillati</taxon>
        <taxon>Bacillota</taxon>
        <taxon>Bacilli</taxon>
        <taxon>Bacillales</taxon>
        <taxon>Bacillaceae</taxon>
        <taxon>Domibacillus</taxon>
    </lineage>
</organism>
<dbReference type="EMBL" id="MSDU01000028">
    <property type="protein sequence ID" value="OLN21876.1"/>
    <property type="molecule type" value="Genomic_DNA"/>
</dbReference>
<dbReference type="PANTHER" id="PTHR33516:SF2">
    <property type="entry name" value="LEXA REPRESSOR-RELATED"/>
    <property type="match status" value="1"/>
</dbReference>
<dbReference type="InterPro" id="IPR015927">
    <property type="entry name" value="Peptidase_S24_S26A/B/C"/>
</dbReference>
<dbReference type="InterPro" id="IPR036286">
    <property type="entry name" value="LexA/Signal_pep-like_sf"/>
</dbReference>
<dbReference type="CDD" id="cd00093">
    <property type="entry name" value="HTH_XRE"/>
    <property type="match status" value="1"/>
</dbReference>
<feature type="domain" description="HTH cro/C1-type" evidence="1">
    <location>
        <begin position="19"/>
        <end position="73"/>
    </location>
</feature>
<dbReference type="AlphaFoldDB" id="A0A1Q8Q3E7"/>
<reference evidence="2 3" key="1">
    <citation type="submission" date="2016-12" db="EMBL/GenBank/DDBJ databases">
        <title>Domibacillus antri genome sequencing.</title>
        <authorList>
            <person name="Verma A."/>
            <person name="Krishnamurthi S."/>
        </authorList>
    </citation>
    <scope>NUCLEOTIDE SEQUENCE [LARGE SCALE GENOMIC DNA]</scope>
    <source>
        <strain evidence="2 3">XD80</strain>
    </source>
</reference>
<dbReference type="PROSITE" id="PS50943">
    <property type="entry name" value="HTH_CROC1"/>
    <property type="match status" value="1"/>
</dbReference>
<evidence type="ECO:0000313" key="3">
    <source>
        <dbReference type="Proteomes" id="UP000185568"/>
    </source>
</evidence>
<gene>
    <name evidence="2" type="ORF">BTO30_12315</name>
</gene>
<dbReference type="CDD" id="cd06529">
    <property type="entry name" value="S24_LexA-like"/>
    <property type="match status" value="1"/>
</dbReference>
<proteinExistence type="predicted"/>
<protein>
    <recommendedName>
        <fullName evidence="1">HTH cro/C1-type domain-containing protein</fullName>
    </recommendedName>
</protein>
<comment type="caution">
    <text evidence="2">The sequence shown here is derived from an EMBL/GenBank/DDBJ whole genome shotgun (WGS) entry which is preliminary data.</text>
</comment>
<dbReference type="STRING" id="1714264.BTO30_12315"/>
<dbReference type="Proteomes" id="UP000185568">
    <property type="component" value="Unassembled WGS sequence"/>
</dbReference>
<dbReference type="InterPro" id="IPR050077">
    <property type="entry name" value="LexA_repressor"/>
</dbReference>
<dbReference type="InterPro" id="IPR001387">
    <property type="entry name" value="Cro/C1-type_HTH"/>
</dbReference>
<dbReference type="Gene3D" id="2.10.109.10">
    <property type="entry name" value="Umud Fragment, subunit A"/>
    <property type="match status" value="1"/>
</dbReference>
<dbReference type="SMART" id="SM00530">
    <property type="entry name" value="HTH_XRE"/>
    <property type="match status" value="1"/>
</dbReference>
<accession>A0A1Q8Q3E7</accession>
<evidence type="ECO:0000313" key="2">
    <source>
        <dbReference type="EMBL" id="OLN21876.1"/>
    </source>
</evidence>
<dbReference type="SUPFAM" id="SSF47413">
    <property type="entry name" value="lambda repressor-like DNA-binding domains"/>
    <property type="match status" value="1"/>
</dbReference>
<keyword evidence="3" id="KW-1185">Reference proteome</keyword>